<sequence>MATEITLESLPNEIFIEFFQYLNATDIFYSFDQLNHRFNKLIRNSPLHLNFQGFKKCLFNKFCQTIVSNPEIKQNISCLQLSNDGTYDQIQSFISLFSLNDFIHLRSLSLIKIDYESAKHVLPMLRFLTNLYYFSYTPGRFPSINSLHEMPAISQFNVRILTISYFNDKATFISVNQSVTSLTIDVCFLNDLYLVLKYLQMLKYLKVDMLFDSSDKSYILNFNNIYADHLKQLIIYSDCNYFDDVELLLKHTPYLEIFSISSSMRHTLIDDNRWQQLIEISLPHLRIFNFCFSESSCDRYSTSTNRSTFQDTFWCKQDRYCIEYEKNGGSASIYTIPYMDYEYTLTSTMQRYSNSSTNHLNEFDNVKHLVLYPDAIKNDSSHFFRNVKSLSLVGKSNSDNETDEYNIKQLEYLNMIINVSNVKILFIINGSHMKLSFLLEILKKLPNVSSLHIDKDTLITYLENYDLTEYLKKKITTLSISNYGDRDYLKSDQIHLIRKAFPNLEHLKCGIGNKNDLLLLLEEFFNLSTIKFKNAGYEIHSWIKSNASKLNVYLDFE</sequence>
<dbReference type="Proteomes" id="UP000663860">
    <property type="component" value="Unassembled WGS sequence"/>
</dbReference>
<dbReference type="PROSITE" id="PS50181">
    <property type="entry name" value="FBOX"/>
    <property type="match status" value="1"/>
</dbReference>
<dbReference type="Proteomes" id="UP000663845">
    <property type="component" value="Unassembled WGS sequence"/>
</dbReference>
<dbReference type="EMBL" id="CAJNOG010000370">
    <property type="protein sequence ID" value="CAF1203929.1"/>
    <property type="molecule type" value="Genomic_DNA"/>
</dbReference>
<evidence type="ECO:0000313" key="4">
    <source>
        <dbReference type="EMBL" id="CAF4062157.1"/>
    </source>
</evidence>
<comment type="caution">
    <text evidence="3">The sequence shown here is derived from an EMBL/GenBank/DDBJ whole genome shotgun (WGS) entry which is preliminary data.</text>
</comment>
<dbReference type="Proteomes" id="UP000663844">
    <property type="component" value="Unassembled WGS sequence"/>
</dbReference>
<accession>A0A815S6L5</accession>
<evidence type="ECO:0000313" key="2">
    <source>
        <dbReference type="EMBL" id="CAF1203929.1"/>
    </source>
</evidence>
<dbReference type="InterPro" id="IPR001810">
    <property type="entry name" value="F-box_dom"/>
</dbReference>
<protein>
    <recommendedName>
        <fullName evidence="1">F-box domain-containing protein</fullName>
    </recommendedName>
</protein>
<evidence type="ECO:0000313" key="5">
    <source>
        <dbReference type="Proteomes" id="UP000663860"/>
    </source>
</evidence>
<dbReference type="AlphaFoldDB" id="A0A815S6L5"/>
<gene>
    <name evidence="3" type="ORF">IZO911_LOCUS44242</name>
    <name evidence="2" type="ORF">JYZ213_LOCUS27073</name>
    <name evidence="4" type="ORF">OXD698_LOCUS33196</name>
</gene>
<reference evidence="3" key="1">
    <citation type="submission" date="2021-02" db="EMBL/GenBank/DDBJ databases">
        <authorList>
            <person name="Nowell W R."/>
        </authorList>
    </citation>
    <scope>NUCLEOTIDE SEQUENCE</scope>
</reference>
<dbReference type="EMBL" id="CAJOAZ010004499">
    <property type="protein sequence ID" value="CAF4062157.1"/>
    <property type="molecule type" value="Genomic_DNA"/>
</dbReference>
<feature type="domain" description="F-box" evidence="1">
    <location>
        <begin position="4"/>
        <end position="54"/>
    </location>
</feature>
<evidence type="ECO:0000259" key="1">
    <source>
        <dbReference type="PROSITE" id="PS50181"/>
    </source>
</evidence>
<evidence type="ECO:0000313" key="3">
    <source>
        <dbReference type="EMBL" id="CAF1486128.1"/>
    </source>
</evidence>
<proteinExistence type="predicted"/>
<organism evidence="3 5">
    <name type="scientific">Adineta steineri</name>
    <dbReference type="NCBI Taxonomy" id="433720"/>
    <lineage>
        <taxon>Eukaryota</taxon>
        <taxon>Metazoa</taxon>
        <taxon>Spiralia</taxon>
        <taxon>Gnathifera</taxon>
        <taxon>Rotifera</taxon>
        <taxon>Eurotatoria</taxon>
        <taxon>Bdelloidea</taxon>
        <taxon>Adinetida</taxon>
        <taxon>Adinetidae</taxon>
        <taxon>Adineta</taxon>
    </lineage>
</organism>
<dbReference type="EMBL" id="CAJNOE010002551">
    <property type="protein sequence ID" value="CAF1486128.1"/>
    <property type="molecule type" value="Genomic_DNA"/>
</dbReference>
<name>A0A815S6L5_9BILA</name>